<dbReference type="PANTHER" id="PTHR21047:SF2">
    <property type="entry name" value="THYMIDINE DIPHOSPHO-4-KETO-RHAMNOSE 3,5-EPIMERASE"/>
    <property type="match status" value="1"/>
</dbReference>
<dbReference type="Gene3D" id="2.60.120.10">
    <property type="entry name" value="Jelly Rolls"/>
    <property type="match status" value="1"/>
</dbReference>
<evidence type="ECO:0000313" key="4">
    <source>
        <dbReference type="EMBL" id="TQL38790.1"/>
    </source>
</evidence>
<gene>
    <name evidence="4" type="ORF">FB564_4003</name>
</gene>
<feature type="site" description="Participates in a stacking interaction with the thymidine ring of dTDP-4-oxo-6-deoxyglucose" evidence="3">
    <location>
        <position position="157"/>
    </location>
</feature>
<evidence type="ECO:0000256" key="1">
    <source>
        <dbReference type="ARBA" id="ARBA00010154"/>
    </source>
</evidence>
<dbReference type="Proteomes" id="UP000315983">
    <property type="component" value="Unassembled WGS sequence"/>
</dbReference>
<dbReference type="GO" id="GO:0005829">
    <property type="term" value="C:cytosol"/>
    <property type="evidence" value="ECO:0007669"/>
    <property type="project" value="TreeGrafter"/>
</dbReference>
<dbReference type="PANTHER" id="PTHR21047">
    <property type="entry name" value="DTDP-6-DEOXY-D-GLUCOSE-3,5 EPIMERASE"/>
    <property type="match status" value="1"/>
</dbReference>
<organism evidence="4 5">
    <name type="scientific">Salinispora arenicola</name>
    <dbReference type="NCBI Taxonomy" id="168697"/>
    <lineage>
        <taxon>Bacteria</taxon>
        <taxon>Bacillati</taxon>
        <taxon>Actinomycetota</taxon>
        <taxon>Actinomycetes</taxon>
        <taxon>Micromonosporales</taxon>
        <taxon>Micromonosporaceae</taxon>
        <taxon>Salinispora</taxon>
    </lineage>
</organism>
<dbReference type="RefSeq" id="WP_016812281.1">
    <property type="nucleotide sequence ID" value="NZ_BOQM01000016.1"/>
</dbReference>
<dbReference type="GO" id="GO:0008830">
    <property type="term" value="F:dTDP-4-dehydrorhamnose 3,5-epimerase activity"/>
    <property type="evidence" value="ECO:0007669"/>
    <property type="project" value="InterPro"/>
</dbReference>
<dbReference type="GO" id="GO:0000271">
    <property type="term" value="P:polysaccharide biosynthetic process"/>
    <property type="evidence" value="ECO:0007669"/>
    <property type="project" value="TreeGrafter"/>
</dbReference>
<evidence type="ECO:0000256" key="3">
    <source>
        <dbReference type="PIRSR" id="PIRSR600888-3"/>
    </source>
</evidence>
<dbReference type="InterPro" id="IPR014710">
    <property type="entry name" value="RmlC-like_jellyroll"/>
</dbReference>
<dbReference type="GO" id="GO:0019305">
    <property type="term" value="P:dTDP-rhamnose biosynthetic process"/>
    <property type="evidence" value="ECO:0007669"/>
    <property type="project" value="TreeGrafter"/>
</dbReference>
<dbReference type="InterPro" id="IPR011051">
    <property type="entry name" value="RmlC_Cupin_sf"/>
</dbReference>
<sequence>MSEDSSTSSGHRHDDVHGVTVRRLAIDGAVEFTPSVHRDERGLFASPYQEPAFTATFGWPLFPVRDLSHNVSARGVLRGIHFTSTPPGRAKYVYCPYGKVQDFLIDLRVGSPTFGCWDSTELGGDTCRAIYIPVGVGHAFLSLVDDSMIVYAMSKGYVAEDELAISPLDPALGLPLPAGITPLQSDRDRAAPTLAEALDRGLLSDDAVCRDVEAKLWQ</sequence>
<name>A0A542XSF6_SALAC</name>
<dbReference type="GeneID" id="93773167"/>
<dbReference type="AlphaFoldDB" id="A0A542XSF6"/>
<dbReference type="Pfam" id="PF00908">
    <property type="entry name" value="dTDP_sugar_isom"/>
    <property type="match status" value="1"/>
</dbReference>
<accession>A0A542XSF6</accession>
<reference evidence="4 5" key="1">
    <citation type="submission" date="2019-06" db="EMBL/GenBank/DDBJ databases">
        <title>Sequencing the genomes of 1000 actinobacteria strains.</title>
        <authorList>
            <person name="Klenk H.-P."/>
        </authorList>
    </citation>
    <scope>NUCLEOTIDE SEQUENCE [LARGE SCALE GENOMIC DNA]</scope>
    <source>
        <strain evidence="4 5">DSM 44819</strain>
    </source>
</reference>
<dbReference type="SUPFAM" id="SSF51182">
    <property type="entry name" value="RmlC-like cupins"/>
    <property type="match status" value="1"/>
</dbReference>
<dbReference type="InterPro" id="IPR000888">
    <property type="entry name" value="RmlC-like"/>
</dbReference>
<proteinExistence type="inferred from homology"/>
<protein>
    <submittedName>
        <fullName evidence="4">dTDP-4-dehydrorhamnose 3,5-epimerase/epimerase EvaD</fullName>
    </submittedName>
</protein>
<evidence type="ECO:0000313" key="5">
    <source>
        <dbReference type="Proteomes" id="UP000315983"/>
    </source>
</evidence>
<evidence type="ECO:0000256" key="2">
    <source>
        <dbReference type="PIRSR" id="PIRSR600888-1"/>
    </source>
</evidence>
<dbReference type="EMBL" id="VFOL01000001">
    <property type="protein sequence ID" value="TQL38790.1"/>
    <property type="molecule type" value="Genomic_DNA"/>
</dbReference>
<dbReference type="CDD" id="cd00438">
    <property type="entry name" value="cupin_RmlC"/>
    <property type="match status" value="1"/>
</dbReference>
<feature type="active site" description="Proton donor" evidence="2">
    <location>
        <position position="151"/>
    </location>
</feature>
<comment type="similarity">
    <text evidence="1">Belongs to the dTDP-4-dehydrorhamnose 3,5-epimerase family.</text>
</comment>
<comment type="caution">
    <text evidence="4">The sequence shown here is derived from an EMBL/GenBank/DDBJ whole genome shotgun (WGS) entry which is preliminary data.</text>
</comment>
<feature type="active site" description="Proton acceptor" evidence="2">
    <location>
        <position position="81"/>
    </location>
</feature>